<feature type="domain" description="DUF6538" evidence="1">
    <location>
        <begin position="7"/>
        <end position="60"/>
    </location>
</feature>
<gene>
    <name evidence="2" type="ORF">COB13_05045</name>
</gene>
<protein>
    <recommendedName>
        <fullName evidence="1">DUF6538 domain-containing protein</fullName>
    </recommendedName>
</protein>
<sequence>MASKKDYLWSNDKGVWHYLRKIPNNVIAITAGGQIFKSLKTTDKAIAKEKAKRMNVVYQDE</sequence>
<evidence type="ECO:0000313" key="2">
    <source>
        <dbReference type="EMBL" id="PCJ02559.1"/>
    </source>
</evidence>
<dbReference type="EMBL" id="NVUS01000004">
    <property type="protein sequence ID" value="PCJ02559.1"/>
    <property type="molecule type" value="Genomic_DNA"/>
</dbReference>
<name>A0A2A4Z5X6_9PROT</name>
<organism evidence="2">
    <name type="scientific">OCS116 cluster bacterium</name>
    <dbReference type="NCBI Taxonomy" id="2030921"/>
    <lineage>
        <taxon>Bacteria</taxon>
        <taxon>Pseudomonadati</taxon>
        <taxon>Pseudomonadota</taxon>
        <taxon>Alphaproteobacteria</taxon>
        <taxon>OCS116 cluster</taxon>
    </lineage>
</organism>
<dbReference type="AlphaFoldDB" id="A0A2A4Z5X6"/>
<evidence type="ECO:0000259" key="1">
    <source>
        <dbReference type="Pfam" id="PF20172"/>
    </source>
</evidence>
<reference key="1">
    <citation type="submission" date="2017-08" db="EMBL/GenBank/DDBJ databases">
        <title>A dynamic microbial community with high functional redundancy inhabits the cold, oxic subseafloor aquifer.</title>
        <authorList>
            <person name="Tully B.J."/>
            <person name="Wheat C.G."/>
            <person name="Glazer B.T."/>
            <person name="Huber J.A."/>
        </authorList>
    </citation>
    <scope>NUCLEOTIDE SEQUENCE [LARGE SCALE GENOMIC DNA]</scope>
</reference>
<dbReference type="Pfam" id="PF20172">
    <property type="entry name" value="DUF6538"/>
    <property type="match status" value="1"/>
</dbReference>
<comment type="caution">
    <text evidence="2">The sequence shown here is derived from an EMBL/GenBank/DDBJ whole genome shotgun (WGS) entry which is preliminary data.</text>
</comment>
<proteinExistence type="predicted"/>
<accession>A0A2A4Z5X6</accession>
<reference evidence="2" key="2">
    <citation type="journal article" date="2018" name="ISME J.">
        <title>A dynamic microbial community with high functional redundancy inhabits the cold, oxic subseafloor aquifer.</title>
        <authorList>
            <person name="Tully B.J."/>
            <person name="Wheat C.G."/>
            <person name="Glazer B.T."/>
            <person name="Huber J.A."/>
        </authorList>
    </citation>
    <scope>NUCLEOTIDE SEQUENCE</scope>
    <source>
        <strain evidence="2">NORP83</strain>
    </source>
</reference>
<dbReference type="InterPro" id="IPR046668">
    <property type="entry name" value="DUF6538"/>
</dbReference>